<dbReference type="EMBL" id="CAUYUJ010022270">
    <property type="protein sequence ID" value="CAK0909820.1"/>
    <property type="molecule type" value="Genomic_DNA"/>
</dbReference>
<dbReference type="InterPro" id="IPR007621">
    <property type="entry name" value="TPM_dom"/>
</dbReference>
<dbReference type="PANTHER" id="PTHR35514">
    <property type="entry name" value="THYLAKOID LUMENAL 15.0 KDA PROTEIN 2, CHLOROPLASTIC"/>
    <property type="match status" value="1"/>
</dbReference>
<organism evidence="2 3">
    <name type="scientific">Prorocentrum cordatum</name>
    <dbReference type="NCBI Taxonomy" id="2364126"/>
    <lineage>
        <taxon>Eukaryota</taxon>
        <taxon>Sar</taxon>
        <taxon>Alveolata</taxon>
        <taxon>Dinophyceae</taxon>
        <taxon>Prorocentrales</taxon>
        <taxon>Prorocentraceae</taxon>
        <taxon>Prorocentrum</taxon>
    </lineage>
</organism>
<gene>
    <name evidence="2" type="ORF">PCOR1329_LOCUS84138</name>
</gene>
<accession>A0ABN9YBI2</accession>
<reference evidence="2" key="1">
    <citation type="submission" date="2023-10" db="EMBL/GenBank/DDBJ databases">
        <authorList>
            <person name="Chen Y."/>
            <person name="Shah S."/>
            <person name="Dougan E. K."/>
            <person name="Thang M."/>
            <person name="Chan C."/>
        </authorList>
    </citation>
    <scope>NUCLEOTIDE SEQUENCE [LARGE SCALE GENOMIC DNA]</scope>
</reference>
<evidence type="ECO:0000259" key="1">
    <source>
        <dbReference type="Pfam" id="PF04536"/>
    </source>
</evidence>
<dbReference type="Proteomes" id="UP001189429">
    <property type="component" value="Unassembled WGS sequence"/>
</dbReference>
<proteinExistence type="predicted"/>
<keyword evidence="3" id="KW-1185">Reference proteome</keyword>
<dbReference type="PANTHER" id="PTHR35514:SF1">
    <property type="entry name" value="THYLAKOID LUMENAL 15.0 KDA PROTEIN 2, CHLOROPLASTIC"/>
    <property type="match status" value="1"/>
</dbReference>
<comment type="caution">
    <text evidence="2">The sequence shown here is derived from an EMBL/GenBank/DDBJ whole genome shotgun (WGS) entry which is preliminary data.</text>
</comment>
<dbReference type="Gene3D" id="3.10.310.50">
    <property type="match status" value="1"/>
</dbReference>
<sequence length="203" mass="21858">MAPSYVAGGGAGSAWAADGAVSSVLDNVGLLTPETREYLEKMVGQVEADTGLKMRVILPKPGQYTDKEYMKPVAVAWGVDRTSLILIVEDAKGGAVANTGKSRGPGAFGKRYLDWSPGFRLQEKYQFRLSRDFFLRNKGKFGTPEYVKENGLDGAVRDAARDVATCYYKLAASQATQNGMASPICGDPFPREQVDAVLGEHGL</sequence>
<dbReference type="Pfam" id="PF04536">
    <property type="entry name" value="TPM_phosphatase"/>
    <property type="match status" value="1"/>
</dbReference>
<name>A0ABN9YBI2_9DINO</name>
<protein>
    <recommendedName>
        <fullName evidence="1">TPM domain-containing protein</fullName>
    </recommendedName>
</protein>
<evidence type="ECO:0000313" key="2">
    <source>
        <dbReference type="EMBL" id="CAK0909820.1"/>
    </source>
</evidence>
<evidence type="ECO:0000313" key="3">
    <source>
        <dbReference type="Proteomes" id="UP001189429"/>
    </source>
</evidence>
<feature type="domain" description="TPM" evidence="1">
    <location>
        <begin position="24"/>
        <end position="90"/>
    </location>
</feature>